<dbReference type="Proteomes" id="UP000502248">
    <property type="component" value="Chromosome"/>
</dbReference>
<dbReference type="KEGG" id="cheb:HH215_22315"/>
<reference evidence="1 2" key="1">
    <citation type="submission" date="2020-04" db="EMBL/GenBank/DDBJ databases">
        <title>Genome sequencing of novel species.</title>
        <authorList>
            <person name="Heo J."/>
            <person name="Kim S.-J."/>
            <person name="Kim J.-S."/>
            <person name="Hong S.-B."/>
            <person name="Kwon S.-W."/>
        </authorList>
    </citation>
    <scope>NUCLEOTIDE SEQUENCE [LARGE SCALE GENOMIC DNA]</scope>
    <source>
        <strain evidence="1 2">MFER-1</strain>
    </source>
</reference>
<proteinExistence type="predicted"/>
<evidence type="ECO:0000313" key="2">
    <source>
        <dbReference type="Proteomes" id="UP000502248"/>
    </source>
</evidence>
<accession>A0A7Z2VMG4</accession>
<organism evidence="1 2">
    <name type="scientific">Cohnella herbarum</name>
    <dbReference type="NCBI Taxonomy" id="2728023"/>
    <lineage>
        <taxon>Bacteria</taxon>
        <taxon>Bacillati</taxon>
        <taxon>Bacillota</taxon>
        <taxon>Bacilli</taxon>
        <taxon>Bacillales</taxon>
        <taxon>Paenibacillaceae</taxon>
        <taxon>Cohnella</taxon>
    </lineage>
</organism>
<name>A0A7Z2VMG4_9BACL</name>
<dbReference type="AlphaFoldDB" id="A0A7Z2VMG4"/>
<dbReference type="EMBL" id="CP051680">
    <property type="protein sequence ID" value="QJD85645.1"/>
    <property type="molecule type" value="Genomic_DNA"/>
</dbReference>
<protein>
    <recommendedName>
        <fullName evidence="3">Bacterial repeat domain-containing protein</fullName>
    </recommendedName>
</protein>
<evidence type="ECO:0008006" key="3">
    <source>
        <dbReference type="Google" id="ProtNLM"/>
    </source>
</evidence>
<keyword evidence="2" id="KW-1185">Reference proteome</keyword>
<sequence>MPVSQLAYGAPITAPTVTRPGYTFAGWSQPVPSTMPGQDQTFQAVWQATSYQVLYYQQNLNDDGFTQAEAVTADGTLTLKLYYTRNSYTLSFVDSMQSINYSTMQVKYGAPIVPPADATPSNFYPPGFVLITWDPVEGDTPSLELPGGANMPAHDASYNARFGFPDGGIGL</sequence>
<gene>
    <name evidence="1" type="ORF">HH215_22315</name>
</gene>
<evidence type="ECO:0000313" key="1">
    <source>
        <dbReference type="EMBL" id="QJD85645.1"/>
    </source>
</evidence>
<dbReference type="RefSeq" id="WP_169281905.1">
    <property type="nucleotide sequence ID" value="NZ_CP051680.1"/>
</dbReference>